<reference evidence="1 2" key="1">
    <citation type="submission" date="2019-06" db="EMBL/GenBank/DDBJ databases">
        <title>Pseudomonas bimorpha sp. nov. isolated from bovine raw milk and skim milk concentrate.</title>
        <authorList>
            <person name="Hofmann K."/>
            <person name="Huptas C."/>
            <person name="Doll E."/>
            <person name="Scherer S."/>
            <person name="Wenning M."/>
        </authorList>
    </citation>
    <scope>NUCLEOTIDE SEQUENCE [LARGE SCALE GENOMIC DNA]</scope>
    <source>
        <strain evidence="1 2">DSM 13124</strain>
    </source>
</reference>
<accession>A0A9X9FVJ0</accession>
<name>A0A9X9FVJ0_PSEMA</name>
<dbReference type="OrthoDB" id="9961361at2"/>
<dbReference type="Proteomes" id="UP000316123">
    <property type="component" value="Unassembled WGS sequence"/>
</dbReference>
<evidence type="ECO:0000313" key="1">
    <source>
        <dbReference type="EMBL" id="TWR52522.1"/>
    </source>
</evidence>
<organism evidence="1 2">
    <name type="scientific">Pseudomonas marginalis</name>
    <name type="common">Pseudomonas panacis</name>
    <dbReference type="NCBI Taxonomy" id="298"/>
    <lineage>
        <taxon>Bacteria</taxon>
        <taxon>Pseudomonadati</taxon>
        <taxon>Pseudomonadota</taxon>
        <taxon>Gammaproteobacteria</taxon>
        <taxon>Pseudomonadales</taxon>
        <taxon>Pseudomonadaceae</taxon>
        <taxon>Pseudomonas</taxon>
    </lineage>
</organism>
<dbReference type="AlphaFoldDB" id="A0A9X9FVJ0"/>
<sequence length="102" mass="11610">MTDILIDDVAKPVAEPTPTLTESLMSLLEQHHEGLSTPARERAAKAFVRSLGWMEANPTLWEIRHIKPSHYIEQLDKPRTVIVRGRPVDMYKAQTINHSEVV</sequence>
<evidence type="ECO:0000313" key="2">
    <source>
        <dbReference type="Proteomes" id="UP000316123"/>
    </source>
</evidence>
<proteinExistence type="predicted"/>
<protein>
    <submittedName>
        <fullName evidence="1">Uncharacterized protein</fullName>
    </submittedName>
</protein>
<dbReference type="RefSeq" id="WP_074846895.1">
    <property type="nucleotide sequence ID" value="NZ_FNSU01000003.1"/>
</dbReference>
<dbReference type="EMBL" id="VFEQ01000024">
    <property type="protein sequence ID" value="TWR52522.1"/>
    <property type="molecule type" value="Genomic_DNA"/>
</dbReference>
<comment type="caution">
    <text evidence="1">The sequence shown here is derived from an EMBL/GenBank/DDBJ whole genome shotgun (WGS) entry which is preliminary data.</text>
</comment>
<gene>
    <name evidence="1" type="ORF">FIV41_25890</name>
</gene>